<dbReference type="Gene3D" id="3.40.50.720">
    <property type="entry name" value="NAD(P)-binding Rossmann-like Domain"/>
    <property type="match status" value="1"/>
</dbReference>
<reference evidence="3 4" key="1">
    <citation type="submission" date="2023-06" db="EMBL/GenBank/DDBJ databases">
        <title>Black Yeasts Isolated from many extreme environments.</title>
        <authorList>
            <person name="Coleine C."/>
            <person name="Stajich J.E."/>
            <person name="Selbmann L."/>
        </authorList>
    </citation>
    <scope>NUCLEOTIDE SEQUENCE [LARGE SCALE GENOMIC DNA]</scope>
    <source>
        <strain evidence="3 4">CCFEE 5887</strain>
    </source>
</reference>
<dbReference type="InterPro" id="IPR002347">
    <property type="entry name" value="SDR_fam"/>
</dbReference>
<accession>A0AAV9QNN9</accession>
<dbReference type="GO" id="GO:0016491">
    <property type="term" value="F:oxidoreductase activity"/>
    <property type="evidence" value="ECO:0007669"/>
    <property type="project" value="UniProtKB-KW"/>
</dbReference>
<dbReference type="PANTHER" id="PTHR43180:SF33">
    <property type="entry name" value="15-HYDROXYPROSTAGLANDIN DEHYDROGENASE [NAD(+)]-LIKE"/>
    <property type="match status" value="1"/>
</dbReference>
<evidence type="ECO:0000256" key="1">
    <source>
        <dbReference type="ARBA" id="ARBA00006484"/>
    </source>
</evidence>
<comment type="caution">
    <text evidence="3">The sequence shown here is derived from an EMBL/GenBank/DDBJ whole genome shotgun (WGS) entry which is preliminary data.</text>
</comment>
<comment type="similarity">
    <text evidence="1">Belongs to the short-chain dehydrogenases/reductases (SDR) family.</text>
</comment>
<dbReference type="PANTHER" id="PTHR43180">
    <property type="entry name" value="3-OXOACYL-(ACYL-CARRIER-PROTEIN) REDUCTASE (AFU_ORTHOLOGUE AFUA_6G11210)"/>
    <property type="match status" value="1"/>
</dbReference>
<dbReference type="SUPFAM" id="SSF51735">
    <property type="entry name" value="NAD(P)-binding Rossmann-fold domains"/>
    <property type="match status" value="1"/>
</dbReference>
<evidence type="ECO:0000313" key="4">
    <source>
        <dbReference type="Proteomes" id="UP001345827"/>
    </source>
</evidence>
<protein>
    <submittedName>
        <fullName evidence="3">Uncharacterized protein</fullName>
    </submittedName>
</protein>
<evidence type="ECO:0000313" key="3">
    <source>
        <dbReference type="EMBL" id="KAK5545055.1"/>
    </source>
</evidence>
<keyword evidence="4" id="KW-1185">Reference proteome</keyword>
<dbReference type="PRINTS" id="PR00081">
    <property type="entry name" value="GDHRDH"/>
</dbReference>
<dbReference type="InterPro" id="IPR036291">
    <property type="entry name" value="NAD(P)-bd_dom_sf"/>
</dbReference>
<keyword evidence="2" id="KW-0560">Oxidoreductase</keyword>
<organism evidence="3 4">
    <name type="scientific">Vermiconidia calcicola</name>
    <dbReference type="NCBI Taxonomy" id="1690605"/>
    <lineage>
        <taxon>Eukaryota</taxon>
        <taxon>Fungi</taxon>
        <taxon>Dikarya</taxon>
        <taxon>Ascomycota</taxon>
        <taxon>Pezizomycotina</taxon>
        <taxon>Dothideomycetes</taxon>
        <taxon>Dothideomycetidae</taxon>
        <taxon>Mycosphaerellales</taxon>
        <taxon>Extremaceae</taxon>
        <taxon>Vermiconidia</taxon>
    </lineage>
</organism>
<dbReference type="Pfam" id="PF00106">
    <property type="entry name" value="adh_short"/>
    <property type="match status" value="1"/>
</dbReference>
<proteinExistence type="inferred from homology"/>
<dbReference type="AlphaFoldDB" id="A0AAV9QNN9"/>
<gene>
    <name evidence="3" type="ORF">LTR25_000062</name>
</gene>
<dbReference type="Proteomes" id="UP001345827">
    <property type="component" value="Unassembled WGS sequence"/>
</dbReference>
<evidence type="ECO:0000256" key="2">
    <source>
        <dbReference type="ARBA" id="ARBA00023002"/>
    </source>
</evidence>
<name>A0AAV9QNN9_9PEZI</name>
<dbReference type="EMBL" id="JAXLQG010000001">
    <property type="protein sequence ID" value="KAK5545055.1"/>
    <property type="molecule type" value="Genomic_DNA"/>
</dbReference>
<sequence>MTEVVVNEAGIKDVSGKVGIVTGGASGIGKALVELLHRKGASVVFGDLQTAAGDKLAAELGPNVDFLKTNVLVWKELLALFSFTQAKYGRVDLVFANAGVPETQNAFEDVYDENGDLVEPTMAVIDVNLKSVALSEFEPTSSDSDLFDKG</sequence>